<dbReference type="SUPFAM" id="SSF52833">
    <property type="entry name" value="Thioredoxin-like"/>
    <property type="match status" value="1"/>
</dbReference>
<dbReference type="GO" id="GO:0008379">
    <property type="term" value="F:thioredoxin peroxidase activity"/>
    <property type="evidence" value="ECO:0007669"/>
    <property type="project" value="TreeGrafter"/>
</dbReference>
<dbReference type="AlphaFoldDB" id="A0A3M7LE76"/>
<comment type="subunit">
    <text evidence="2">Monomer.</text>
</comment>
<dbReference type="Pfam" id="PF00578">
    <property type="entry name" value="AhpC-TSA"/>
    <property type="match status" value="1"/>
</dbReference>
<keyword evidence="4 15" id="KW-0575">Peroxidase</keyword>
<evidence type="ECO:0000256" key="7">
    <source>
        <dbReference type="ARBA" id="ARBA00023157"/>
    </source>
</evidence>
<dbReference type="GO" id="GO:0034599">
    <property type="term" value="P:cellular response to oxidative stress"/>
    <property type="evidence" value="ECO:0007669"/>
    <property type="project" value="TreeGrafter"/>
</dbReference>
<dbReference type="GO" id="GO:0045454">
    <property type="term" value="P:cell redox homeostasis"/>
    <property type="evidence" value="ECO:0007669"/>
    <property type="project" value="TreeGrafter"/>
</dbReference>
<feature type="active site" description="Cysteine sulfenic acid (-SOH) intermediate; for peroxidase activity" evidence="13">
    <location>
        <position position="44"/>
    </location>
</feature>
<dbReference type="Gene3D" id="3.40.30.10">
    <property type="entry name" value="Glutaredoxin"/>
    <property type="match status" value="1"/>
</dbReference>
<evidence type="ECO:0000256" key="11">
    <source>
        <dbReference type="ARBA" id="ARBA00042639"/>
    </source>
</evidence>
<comment type="catalytic activity">
    <reaction evidence="12">
        <text>a hydroperoxide + [thioredoxin]-dithiol = an alcohol + [thioredoxin]-disulfide + H2O</text>
        <dbReference type="Rhea" id="RHEA:62620"/>
        <dbReference type="Rhea" id="RHEA-COMP:10698"/>
        <dbReference type="Rhea" id="RHEA-COMP:10700"/>
        <dbReference type="ChEBI" id="CHEBI:15377"/>
        <dbReference type="ChEBI" id="CHEBI:29950"/>
        <dbReference type="ChEBI" id="CHEBI:30879"/>
        <dbReference type="ChEBI" id="CHEBI:35924"/>
        <dbReference type="ChEBI" id="CHEBI:50058"/>
        <dbReference type="EC" id="1.11.1.24"/>
    </reaction>
</comment>
<feature type="domain" description="Thioredoxin" evidence="14">
    <location>
        <begin position="2"/>
        <end position="151"/>
    </location>
</feature>
<dbReference type="GO" id="GO:0005737">
    <property type="term" value="C:cytoplasm"/>
    <property type="evidence" value="ECO:0007669"/>
    <property type="project" value="TreeGrafter"/>
</dbReference>
<evidence type="ECO:0000313" key="15">
    <source>
        <dbReference type="EMBL" id="RMZ60847.1"/>
    </source>
</evidence>
<dbReference type="PROSITE" id="PS51352">
    <property type="entry name" value="THIOREDOXIN_2"/>
    <property type="match status" value="1"/>
</dbReference>
<keyword evidence="8" id="KW-0676">Redox-active center</keyword>
<keyword evidence="7" id="KW-1015">Disulfide bond</keyword>
<evidence type="ECO:0000259" key="14">
    <source>
        <dbReference type="PROSITE" id="PS51352"/>
    </source>
</evidence>
<evidence type="ECO:0000256" key="1">
    <source>
        <dbReference type="ARBA" id="ARBA00003330"/>
    </source>
</evidence>
<dbReference type="PANTHER" id="PTHR42801">
    <property type="entry name" value="THIOREDOXIN-DEPENDENT PEROXIDE REDUCTASE"/>
    <property type="match status" value="1"/>
</dbReference>
<keyword evidence="6 15" id="KW-0560">Oxidoreductase</keyword>
<reference evidence="15 16" key="1">
    <citation type="submission" date="2018-08" db="EMBL/GenBank/DDBJ databases">
        <title>Chryseobacterium nematophagum: a novel matrix digesting pathogen of nematodes.</title>
        <authorList>
            <person name="Page A."/>
            <person name="Roberts M."/>
            <person name="Felix M.-A."/>
            <person name="Weir W."/>
        </authorList>
    </citation>
    <scope>NUCLEOTIDE SEQUENCE [LARGE SCALE GENOMIC DNA]</scope>
    <source>
        <strain evidence="15 16">JUb275</strain>
    </source>
</reference>
<evidence type="ECO:0000313" key="16">
    <source>
        <dbReference type="Proteomes" id="UP000267524"/>
    </source>
</evidence>
<evidence type="ECO:0000256" key="3">
    <source>
        <dbReference type="ARBA" id="ARBA00013017"/>
    </source>
</evidence>
<dbReference type="NCBIfam" id="NF006960">
    <property type="entry name" value="PRK09437.1"/>
    <property type="match status" value="1"/>
</dbReference>
<evidence type="ECO:0000256" key="2">
    <source>
        <dbReference type="ARBA" id="ARBA00011245"/>
    </source>
</evidence>
<dbReference type="EMBL" id="QWIV01000005">
    <property type="protein sequence ID" value="RMZ60847.1"/>
    <property type="molecule type" value="Genomic_DNA"/>
</dbReference>
<proteinExistence type="inferred from homology"/>
<dbReference type="EC" id="1.11.1.24" evidence="3"/>
<dbReference type="RefSeq" id="WP_122545654.1">
    <property type="nucleotide sequence ID" value="NZ_QWIV01000005.1"/>
</dbReference>
<evidence type="ECO:0000256" key="4">
    <source>
        <dbReference type="ARBA" id="ARBA00022559"/>
    </source>
</evidence>
<dbReference type="InterPro" id="IPR050924">
    <property type="entry name" value="Peroxiredoxin_BCP/PrxQ"/>
</dbReference>
<evidence type="ECO:0000256" key="9">
    <source>
        <dbReference type="ARBA" id="ARBA00032824"/>
    </source>
</evidence>
<dbReference type="CDD" id="cd03017">
    <property type="entry name" value="PRX_BCP"/>
    <property type="match status" value="1"/>
</dbReference>
<dbReference type="InterPro" id="IPR013766">
    <property type="entry name" value="Thioredoxin_domain"/>
</dbReference>
<name>A0A3M7LE76_9FLAO</name>
<comment type="similarity">
    <text evidence="10">Belongs to the peroxiredoxin family. BCP/PrxQ subfamily.</text>
</comment>
<evidence type="ECO:0000256" key="12">
    <source>
        <dbReference type="ARBA" id="ARBA00049091"/>
    </source>
</evidence>
<comment type="caution">
    <text evidence="15">The sequence shown here is derived from an EMBL/GenBank/DDBJ whole genome shotgun (WGS) entry which is preliminary data.</text>
</comment>
<protein>
    <recommendedName>
        <fullName evidence="3">thioredoxin-dependent peroxiredoxin</fullName>
        <ecNumber evidence="3">1.11.1.24</ecNumber>
    </recommendedName>
    <alternativeName>
        <fullName evidence="9">Thioredoxin peroxidase</fullName>
    </alternativeName>
    <alternativeName>
        <fullName evidence="11">Thioredoxin-dependent peroxiredoxin Bcp</fullName>
    </alternativeName>
</protein>
<organism evidence="15 16">
    <name type="scientific">Chryseobacterium nematophagum</name>
    <dbReference type="NCBI Taxonomy" id="2305228"/>
    <lineage>
        <taxon>Bacteria</taxon>
        <taxon>Pseudomonadati</taxon>
        <taxon>Bacteroidota</taxon>
        <taxon>Flavobacteriia</taxon>
        <taxon>Flavobacteriales</taxon>
        <taxon>Weeksellaceae</taxon>
        <taxon>Chryseobacterium group</taxon>
        <taxon>Chryseobacterium</taxon>
    </lineage>
</organism>
<dbReference type="InterPro" id="IPR024706">
    <property type="entry name" value="Peroxiredoxin_AhpC-typ"/>
</dbReference>
<sequence length="151" mass="16870">MLKVGDKLPKFEGINQDGISINSSQLLGKKLVIFFYPQANTPTCTVEACNLSDHYSTLTNAGLQILGISGDTVKKQKNFHSKFAFPYDLIADENHDILEKFGVWQEKKTFGKTYMGIVRTTFIFDEQGICTRVIEKVTSKTAADQILEGIN</sequence>
<comment type="function">
    <text evidence="1">Thiol-specific peroxidase that catalyzes the reduction of hydrogen peroxide and organic hydroperoxides to water and alcohols, respectively. Plays a role in cell protection against oxidative stress by detoxifying peroxides and as sensor of hydrogen peroxide-mediated signaling events.</text>
</comment>
<dbReference type="PIRSF" id="PIRSF000239">
    <property type="entry name" value="AHPC"/>
    <property type="match status" value="1"/>
</dbReference>
<evidence type="ECO:0000256" key="6">
    <source>
        <dbReference type="ARBA" id="ARBA00023002"/>
    </source>
</evidence>
<dbReference type="InterPro" id="IPR000866">
    <property type="entry name" value="AhpC/TSA"/>
</dbReference>
<evidence type="ECO:0000256" key="10">
    <source>
        <dbReference type="ARBA" id="ARBA00038489"/>
    </source>
</evidence>
<keyword evidence="5" id="KW-0049">Antioxidant</keyword>
<evidence type="ECO:0000256" key="13">
    <source>
        <dbReference type="PIRSR" id="PIRSR000239-1"/>
    </source>
</evidence>
<keyword evidence="16" id="KW-1185">Reference proteome</keyword>
<accession>A0A3M7LE76</accession>
<evidence type="ECO:0000256" key="5">
    <source>
        <dbReference type="ARBA" id="ARBA00022862"/>
    </source>
</evidence>
<dbReference type="Proteomes" id="UP000267524">
    <property type="component" value="Unassembled WGS sequence"/>
</dbReference>
<dbReference type="PANTHER" id="PTHR42801:SF4">
    <property type="entry name" value="AHPC_TSA FAMILY PROTEIN"/>
    <property type="match status" value="1"/>
</dbReference>
<dbReference type="InterPro" id="IPR036249">
    <property type="entry name" value="Thioredoxin-like_sf"/>
</dbReference>
<dbReference type="FunFam" id="3.40.30.10:FF:000007">
    <property type="entry name" value="Thioredoxin-dependent thiol peroxidase"/>
    <property type="match status" value="1"/>
</dbReference>
<evidence type="ECO:0000256" key="8">
    <source>
        <dbReference type="ARBA" id="ARBA00023284"/>
    </source>
</evidence>
<gene>
    <name evidence="15" type="ORF">D1632_02415</name>
</gene>